<dbReference type="PANTHER" id="PTHR47943">
    <property type="entry name" value="CYTOCHROME P450 93A3-LIKE"/>
    <property type="match status" value="1"/>
</dbReference>
<name>A0AAE1TFZ9_9FABA</name>
<evidence type="ECO:0000256" key="1">
    <source>
        <dbReference type="ARBA" id="ARBA00001971"/>
    </source>
</evidence>
<dbReference type="PRINTS" id="PR00385">
    <property type="entry name" value="P450"/>
</dbReference>
<evidence type="ECO:0000313" key="14">
    <source>
        <dbReference type="Proteomes" id="UP001293593"/>
    </source>
</evidence>
<keyword evidence="6 11" id="KW-0560">Oxidoreductase</keyword>
<accession>A0AAE1TFZ9</accession>
<keyword evidence="14" id="KW-1185">Reference proteome</keyword>
<keyword evidence="9 12" id="KW-0472">Membrane</keyword>
<evidence type="ECO:0000256" key="4">
    <source>
        <dbReference type="ARBA" id="ARBA00022617"/>
    </source>
</evidence>
<dbReference type="PANTHER" id="PTHR47943:SF9">
    <property type="entry name" value="CYTOCHROME P450"/>
    <property type="match status" value="1"/>
</dbReference>
<feature type="binding site" description="axial binding residue" evidence="10">
    <location>
        <position position="443"/>
    </location>
    <ligand>
        <name>heme</name>
        <dbReference type="ChEBI" id="CHEBI:30413"/>
    </ligand>
    <ligandPart>
        <name>Fe</name>
        <dbReference type="ChEBI" id="CHEBI:18248"/>
    </ligandPart>
</feature>
<dbReference type="InterPro" id="IPR002401">
    <property type="entry name" value="Cyt_P450_E_grp-I"/>
</dbReference>
<evidence type="ECO:0000256" key="9">
    <source>
        <dbReference type="ARBA" id="ARBA00023136"/>
    </source>
</evidence>
<gene>
    <name evidence="13" type="ORF">QN277_000381</name>
</gene>
<dbReference type="EMBL" id="JAWXYG010000001">
    <property type="protein sequence ID" value="KAK4283431.1"/>
    <property type="molecule type" value="Genomic_DNA"/>
</dbReference>
<comment type="similarity">
    <text evidence="3 11">Belongs to the cytochrome P450 family.</text>
</comment>
<dbReference type="AlphaFoldDB" id="A0AAE1TFZ9"/>
<dbReference type="GO" id="GO:0016020">
    <property type="term" value="C:membrane"/>
    <property type="evidence" value="ECO:0007669"/>
    <property type="project" value="UniProtKB-SubCell"/>
</dbReference>
<dbReference type="GO" id="GO:0005506">
    <property type="term" value="F:iron ion binding"/>
    <property type="evidence" value="ECO:0007669"/>
    <property type="project" value="InterPro"/>
</dbReference>
<evidence type="ECO:0000256" key="5">
    <source>
        <dbReference type="ARBA" id="ARBA00022723"/>
    </source>
</evidence>
<organism evidence="13 14">
    <name type="scientific">Acacia crassicarpa</name>
    <name type="common">northern wattle</name>
    <dbReference type="NCBI Taxonomy" id="499986"/>
    <lineage>
        <taxon>Eukaryota</taxon>
        <taxon>Viridiplantae</taxon>
        <taxon>Streptophyta</taxon>
        <taxon>Embryophyta</taxon>
        <taxon>Tracheophyta</taxon>
        <taxon>Spermatophyta</taxon>
        <taxon>Magnoliopsida</taxon>
        <taxon>eudicotyledons</taxon>
        <taxon>Gunneridae</taxon>
        <taxon>Pentapetalae</taxon>
        <taxon>rosids</taxon>
        <taxon>fabids</taxon>
        <taxon>Fabales</taxon>
        <taxon>Fabaceae</taxon>
        <taxon>Caesalpinioideae</taxon>
        <taxon>mimosoid clade</taxon>
        <taxon>Acacieae</taxon>
        <taxon>Acacia</taxon>
    </lineage>
</organism>
<evidence type="ECO:0000256" key="10">
    <source>
        <dbReference type="PIRSR" id="PIRSR602401-1"/>
    </source>
</evidence>
<keyword evidence="5 10" id="KW-0479">Metal-binding</keyword>
<evidence type="ECO:0000313" key="13">
    <source>
        <dbReference type="EMBL" id="KAK4283431.1"/>
    </source>
</evidence>
<dbReference type="PRINTS" id="PR00463">
    <property type="entry name" value="EP450I"/>
</dbReference>
<keyword evidence="12" id="KW-0812">Transmembrane</keyword>
<proteinExistence type="inferred from homology"/>
<evidence type="ECO:0008006" key="15">
    <source>
        <dbReference type="Google" id="ProtNLM"/>
    </source>
</evidence>
<comment type="cofactor">
    <cofactor evidence="1 10">
        <name>heme</name>
        <dbReference type="ChEBI" id="CHEBI:30413"/>
    </cofactor>
</comment>
<dbReference type="InterPro" id="IPR036396">
    <property type="entry name" value="Cyt_P450_sf"/>
</dbReference>
<evidence type="ECO:0000256" key="7">
    <source>
        <dbReference type="ARBA" id="ARBA00023004"/>
    </source>
</evidence>
<dbReference type="GO" id="GO:0004497">
    <property type="term" value="F:monooxygenase activity"/>
    <property type="evidence" value="ECO:0007669"/>
    <property type="project" value="UniProtKB-KW"/>
</dbReference>
<dbReference type="GO" id="GO:0020037">
    <property type="term" value="F:heme binding"/>
    <property type="evidence" value="ECO:0007669"/>
    <property type="project" value="InterPro"/>
</dbReference>
<keyword evidence="8 11" id="KW-0503">Monooxygenase</keyword>
<reference evidence="13" key="1">
    <citation type="submission" date="2023-10" db="EMBL/GenBank/DDBJ databases">
        <title>Chromosome-level genome of the transformable northern wattle, Acacia crassicarpa.</title>
        <authorList>
            <person name="Massaro I."/>
            <person name="Sinha N.R."/>
            <person name="Poethig S."/>
            <person name="Leichty A.R."/>
        </authorList>
    </citation>
    <scope>NUCLEOTIDE SEQUENCE</scope>
    <source>
        <strain evidence="13">Acra3RX</strain>
        <tissue evidence="13">Leaf</tissue>
    </source>
</reference>
<keyword evidence="7 10" id="KW-0408">Iron</keyword>
<comment type="subcellular location">
    <subcellularLocation>
        <location evidence="2">Membrane</location>
    </subcellularLocation>
</comment>
<comment type="caution">
    <text evidence="13">The sequence shown here is derived from an EMBL/GenBank/DDBJ whole genome shotgun (WGS) entry which is preliminary data.</text>
</comment>
<dbReference type="GO" id="GO:0016705">
    <property type="term" value="F:oxidoreductase activity, acting on paired donors, with incorporation or reduction of molecular oxygen"/>
    <property type="evidence" value="ECO:0007669"/>
    <property type="project" value="InterPro"/>
</dbReference>
<dbReference type="FunFam" id="1.10.630.10:FF:000011">
    <property type="entry name" value="Cytochrome P450 83B1"/>
    <property type="match status" value="1"/>
</dbReference>
<protein>
    <recommendedName>
        <fullName evidence="15">Cytochrome P450</fullName>
    </recommendedName>
</protein>
<dbReference type="SUPFAM" id="SSF48264">
    <property type="entry name" value="Cytochrome P450"/>
    <property type="match status" value="1"/>
</dbReference>
<dbReference type="PROSITE" id="PS00086">
    <property type="entry name" value="CYTOCHROME_P450"/>
    <property type="match status" value="1"/>
</dbReference>
<dbReference type="Proteomes" id="UP001293593">
    <property type="component" value="Unassembled WGS sequence"/>
</dbReference>
<dbReference type="CDD" id="cd11072">
    <property type="entry name" value="CYP71-like"/>
    <property type="match status" value="1"/>
</dbReference>
<dbReference type="Pfam" id="PF00067">
    <property type="entry name" value="p450"/>
    <property type="match status" value="1"/>
</dbReference>
<evidence type="ECO:0000256" key="2">
    <source>
        <dbReference type="ARBA" id="ARBA00004370"/>
    </source>
</evidence>
<evidence type="ECO:0000256" key="3">
    <source>
        <dbReference type="ARBA" id="ARBA00010617"/>
    </source>
</evidence>
<feature type="transmembrane region" description="Helical" evidence="12">
    <location>
        <begin position="6"/>
        <end position="25"/>
    </location>
</feature>
<evidence type="ECO:0000256" key="8">
    <source>
        <dbReference type="ARBA" id="ARBA00023033"/>
    </source>
</evidence>
<evidence type="ECO:0000256" key="11">
    <source>
        <dbReference type="RuleBase" id="RU000461"/>
    </source>
</evidence>
<sequence>MFSSIVVIPAFLLLISIYILSIFFHSHIDQDDRKRPPGPLALPIIGNIHLLGTLPHRKLQSLANKYGPIMSLWLGQVQAIVVSSSEAAELFLKTHDPAFATRPRNQPTDHLFYGSKGVAFTEYGSYWRNMRKLCGQHLFSASKFELFSSLRKEEVRTMVKSLERAATMGEAVDLSDKVQGLLEDMVCKMIFGRTTDDQVDVKGLITEAFKLGGAFNLADFVPCLAPFDLQGLTRRIKETSKALDQVLEKIIKEHEQAYNKDGKQEDFIDMLLSLLKAHQDTVGEQDYRIGRDNIKAVALEIVFAAYDTVSLTIEWTFSELLKNPNVMKNLQDEIQKVVGMDRMVAETDLVNLNYLNMVTKESLRLYPPGPFIPRECIEDVVVDGYYIQKKSRILINAWAIGRDPKIWSDNAQVFNPERFLNSDIDFQGNHFQLVPFGSGRRKCPGMQIGLTVAKLTVAQLVHCFDWNLPNGMLPHDLDMTETFGWSIPRSKPLLAVPTLRSHDHDE</sequence>
<evidence type="ECO:0000256" key="12">
    <source>
        <dbReference type="SAM" id="Phobius"/>
    </source>
</evidence>
<dbReference type="Gene3D" id="1.10.630.10">
    <property type="entry name" value="Cytochrome P450"/>
    <property type="match status" value="1"/>
</dbReference>
<dbReference type="InterPro" id="IPR001128">
    <property type="entry name" value="Cyt_P450"/>
</dbReference>
<keyword evidence="12" id="KW-1133">Transmembrane helix</keyword>
<keyword evidence="4 10" id="KW-0349">Heme</keyword>
<evidence type="ECO:0000256" key="6">
    <source>
        <dbReference type="ARBA" id="ARBA00023002"/>
    </source>
</evidence>
<dbReference type="InterPro" id="IPR017972">
    <property type="entry name" value="Cyt_P450_CS"/>
</dbReference>